<reference evidence="2 3" key="1">
    <citation type="submission" date="2019-07" db="EMBL/GenBank/DDBJ databases">
        <title>Ln-dependent methylotrophs.</title>
        <authorList>
            <person name="Tani A."/>
        </authorList>
    </citation>
    <scope>NUCLEOTIDE SEQUENCE [LARGE SCALE GENOMIC DNA]</scope>
    <source>
        <strain evidence="2 3">SM12</strain>
    </source>
</reference>
<dbReference type="InterPro" id="IPR011037">
    <property type="entry name" value="Pyrv_Knase-like_insert_dom_sf"/>
</dbReference>
<evidence type="ECO:0000313" key="3">
    <source>
        <dbReference type="Proteomes" id="UP000316801"/>
    </source>
</evidence>
<proteinExistence type="predicted"/>
<dbReference type="InterPro" id="IPR005302">
    <property type="entry name" value="MoCF_Sase_C"/>
</dbReference>
<dbReference type="Proteomes" id="UP000316801">
    <property type="component" value="Unassembled WGS sequence"/>
</dbReference>
<dbReference type="Gene3D" id="2.40.33.20">
    <property type="entry name" value="PK beta-barrel domain-like"/>
    <property type="match status" value="1"/>
</dbReference>
<dbReference type="PANTHER" id="PTHR30212">
    <property type="entry name" value="PROTEIN YIIM"/>
    <property type="match status" value="1"/>
</dbReference>
<dbReference type="PANTHER" id="PTHR30212:SF2">
    <property type="entry name" value="PROTEIN YIIM"/>
    <property type="match status" value="1"/>
</dbReference>
<evidence type="ECO:0000313" key="2">
    <source>
        <dbReference type="EMBL" id="TRL40484.1"/>
    </source>
</evidence>
<keyword evidence="3" id="KW-1185">Reference proteome</keyword>
<dbReference type="GO" id="GO:0030170">
    <property type="term" value="F:pyridoxal phosphate binding"/>
    <property type="evidence" value="ECO:0007669"/>
    <property type="project" value="InterPro"/>
</dbReference>
<dbReference type="AlphaFoldDB" id="A0A549TEA1"/>
<dbReference type="Pfam" id="PF03473">
    <property type="entry name" value="MOSC"/>
    <property type="match status" value="1"/>
</dbReference>
<name>A0A549TEA1_9HYPH</name>
<evidence type="ECO:0000259" key="1">
    <source>
        <dbReference type="PROSITE" id="PS51340"/>
    </source>
</evidence>
<dbReference type="GO" id="GO:0030151">
    <property type="term" value="F:molybdenum ion binding"/>
    <property type="evidence" value="ECO:0007669"/>
    <property type="project" value="InterPro"/>
</dbReference>
<sequence>MKVTAICIGQAGKLPGKSAKTGIRKAEVTAAVLVDRHGLVGDSVCNRKHHGGPDQAVYGLGSVDLSAWEEELGMTLPPGTFGENLIIEGVDSRSIRVGDRFETAEVLLEVTATRTPCSTLSERMGDPHFARRFNAVARPGFYCRVLRQGLLQAGDAVTCQPFAGPSVTMPELLHLRPGRLSDEDRSRYLSLPIGERLRALIAG</sequence>
<gene>
    <name evidence="2" type="ORF">FNA46_06210</name>
</gene>
<protein>
    <submittedName>
        <fullName evidence="2">MOSC domain-containing protein</fullName>
    </submittedName>
</protein>
<dbReference type="SUPFAM" id="SSF50800">
    <property type="entry name" value="PK beta-barrel domain-like"/>
    <property type="match status" value="1"/>
</dbReference>
<organism evidence="2 3">
    <name type="scientific">Rhizobium straminoryzae</name>
    <dbReference type="NCBI Taxonomy" id="1387186"/>
    <lineage>
        <taxon>Bacteria</taxon>
        <taxon>Pseudomonadati</taxon>
        <taxon>Pseudomonadota</taxon>
        <taxon>Alphaproteobacteria</taxon>
        <taxon>Hyphomicrobiales</taxon>
        <taxon>Rhizobiaceae</taxon>
        <taxon>Rhizobium/Agrobacterium group</taxon>
        <taxon>Rhizobium</taxon>
    </lineage>
</organism>
<dbReference type="GO" id="GO:0003824">
    <property type="term" value="F:catalytic activity"/>
    <property type="evidence" value="ECO:0007669"/>
    <property type="project" value="InterPro"/>
</dbReference>
<dbReference type="EMBL" id="VJMG01000013">
    <property type="protein sequence ID" value="TRL40484.1"/>
    <property type="molecule type" value="Genomic_DNA"/>
</dbReference>
<comment type="caution">
    <text evidence="2">The sequence shown here is derived from an EMBL/GenBank/DDBJ whole genome shotgun (WGS) entry which is preliminary data.</text>
</comment>
<dbReference type="PROSITE" id="PS51340">
    <property type="entry name" value="MOSC"/>
    <property type="match status" value="1"/>
</dbReference>
<accession>A0A549TEA1</accession>
<dbReference type="InterPro" id="IPR052353">
    <property type="entry name" value="Benzoxazolinone_Detox_Enz"/>
</dbReference>
<dbReference type="RefSeq" id="WP_143124250.1">
    <property type="nucleotide sequence ID" value="NZ_VJMG01000013.1"/>
</dbReference>
<feature type="domain" description="MOSC" evidence="1">
    <location>
        <begin position="26"/>
        <end position="160"/>
    </location>
</feature>